<dbReference type="InterPro" id="IPR009081">
    <property type="entry name" value="PP-bd_ACP"/>
</dbReference>
<evidence type="ECO:0000256" key="1">
    <source>
        <dbReference type="ARBA" id="ARBA00022450"/>
    </source>
</evidence>
<sequence>LTALFDDAVSRHPSRNAIEFEGMDPMTFQKLDSLSDNLAYSLHLQKGEIVPILMDRSPNLVVAILAVLKSGSCYTILDPDSPAQRNSQVVEDCAPSAILADAKYCHQFPMCKNIEDMLVTASQFVPEKERTRARVTPGDRCYIVYTSGSTGKPKGAVLTHEAAATGIVHYSLSGLSRWLLFYNPTFSAAQRTMLSTLIHGGTLVIASKSSLSTDLAGVINRNRIDALGITPSALTLLKPADIPSVRLITLVGEQIPESLVRIWAGSSNVKLRNTYGLSECTQLNFGRTLAVDSSPGIVGTPNDTTTAYILVPGSLRLAPVGVAGELCLAGRQLAAGYLNLPELTASKFVDNPFGQGKLYKTGDRARQLGDHDGPVELLGRLDLQIKVNGQKVDPNEVDRVLITHPAVVACASVGTAVDGRLALVAAVVLKSGLAWSDAVPLLLRHMRAALPAYMVPTLWLPLEKIPTTASGKFNFDEIRNVAIELGTAGFAELLARPGEEEALDSLQIRIAQAWADVLGIDYLAVRRHHSLLMLGGNSIIAIQAVAKLRGQGLVVEFSSFLSDESLEEVALTARVVSKDHADAEPFSLLEESGVISDLRRDLIVEDAYPATSLQAGLLITLNGESDIYTYRRVWDVAGMNAARMRQGFQQVFLDRDILRTGFVANRKSFVQYVRRDLDLPWSEVQCSLEEYMDKDRQLELPISGPLFRVGFISGKYLVVTMHHSLFDFWSHRFLYEDVAAAYLGKDIPRRPKFRNFVKSLVDRDRIGDGQFWASYLQGAHNSCLNFAPTKQGTSISKDLGISLVEKAKLLGVSLGAIVYTAWAILLSRHVGISDVTFATTVSGREVPVLDVHSIDGPTMVTVPQRIQIEANQSLIRLAKASMTGFARMAKHSQVGMQEALRAGHLQPGCFDTIVNILVSNEASDDAQKVFKRHGDRPIWGSDFTLLEVEEGKNASTIRLSSDMESRRLNFICDSFVKIVTAMLEEPESRVSTLDILGDKERYYLFDALSNRHTLHTPEAQMLHAEFERHANLSPNKIAIDWDATEDVTYGELNNLANQLAHLLIEHSMNAGDVVALMLDKSVATIVSILGVLKAGGAYVPLNPEHPVERNRFIVQNCNARLVILHEMYSKFVSNDKDVQTVVFERAGSALASKPKEKPLVAATPQHLAYVIYTSGSTGQPKGVKVPHYAVATAIASMADVEGQHEGGWRTLQFSNYVFDASVLDIFTTLSTGGTLCMAPMERLMSDIASRINAMRVQKALLTPTVANLFRPEQVPTFEKLLSGGEPLTHSVLEAWRSRCQILNLYGPTETSILVTAKAVVEESRVTNIGAPFPTVMAFIVDPDGEELQPYGASGELCIAGPQVTAGYMNRDDLTAAVFKDSMALGVRIYRTGDLARWLPGGELECLGRKDHQVKINGHRIELGEIEHAIRRTGLVIDVVVMLGDIANKAQLVALCVFEVNGLAQLQPAEDNREHLRALRDQLDGLPMYMVPKVVIPMGDFPRMPSHKVDRKALKGVVEALGAMAINEFALEMAGERDAVIATETPAERALEEMWAELFRLPAAQIGREANFLALGGDSISAISLASMARHAGFTLTVPSILKFSKLRDLAGAMQEVEKEEVKAHRIFQFGQEEADLIQAMGLSMKEDVEYVYPCPPGQAEFLNQGNRPEQMWVLKTVRHMSAEVNQGRWIQATTKLTEVNDILRTVWIQKKAKEWVGVVLKSSRLNLVKFSHPGDAEAAAIIDEFWKQPFAAGKPFIKYAILDHPDNSWDIAIKMDHAVYDGTLLRVFDDHFRAILQDQAISRHGQFQEFAFHDFQSDKTKSLAYWIGKMAHKPTKCSPAGWVLTSAPMARASLRRLLEIPDIETKAKLLGVTPSIIFQGAFQLWLSRATGNTTTSFDYLVSGRNVALPDPQNINGTLANFLPVVATIDHSTTLKNFLELTQDEFWSMTEYGNVGLDDIYAAANVSRKDTGNQILFLSQPFDIAAKDDPNAAFRWLVLAESKVRMDQPYALVVELSKAPGNQHKITVMYDQNVISEE</sequence>
<dbReference type="Gene3D" id="3.30.559.10">
    <property type="entry name" value="Chloramphenicol acetyltransferase-like domain"/>
    <property type="match status" value="2"/>
</dbReference>
<accession>A0A6A6QEK0</accession>
<comment type="similarity">
    <text evidence="4">Belongs to the NRP synthetase family.</text>
</comment>
<reference evidence="6" key="1">
    <citation type="journal article" date="2020" name="Stud. Mycol.">
        <title>101 Dothideomycetes genomes: a test case for predicting lifestyles and emergence of pathogens.</title>
        <authorList>
            <person name="Haridas S."/>
            <person name="Albert R."/>
            <person name="Binder M."/>
            <person name="Bloem J."/>
            <person name="Labutti K."/>
            <person name="Salamov A."/>
            <person name="Andreopoulos B."/>
            <person name="Baker S."/>
            <person name="Barry K."/>
            <person name="Bills G."/>
            <person name="Bluhm B."/>
            <person name="Cannon C."/>
            <person name="Castanera R."/>
            <person name="Culley D."/>
            <person name="Daum C."/>
            <person name="Ezra D."/>
            <person name="Gonzalez J."/>
            <person name="Henrissat B."/>
            <person name="Kuo A."/>
            <person name="Liang C."/>
            <person name="Lipzen A."/>
            <person name="Lutzoni F."/>
            <person name="Magnuson J."/>
            <person name="Mondo S."/>
            <person name="Nolan M."/>
            <person name="Ohm R."/>
            <person name="Pangilinan J."/>
            <person name="Park H.-J."/>
            <person name="Ramirez L."/>
            <person name="Alfaro M."/>
            <person name="Sun H."/>
            <person name="Tritt A."/>
            <person name="Yoshinaga Y."/>
            <person name="Zwiers L.-H."/>
            <person name="Turgeon B."/>
            <person name="Goodwin S."/>
            <person name="Spatafora J."/>
            <person name="Crous P."/>
            <person name="Grigoriev I."/>
        </authorList>
    </citation>
    <scope>NUCLEOTIDE SEQUENCE</scope>
    <source>
        <strain evidence="6">CBS 269.34</strain>
    </source>
</reference>
<dbReference type="PROSITE" id="PS50075">
    <property type="entry name" value="CARRIER"/>
    <property type="match status" value="2"/>
</dbReference>
<dbReference type="GO" id="GO:0031177">
    <property type="term" value="F:phosphopantetheine binding"/>
    <property type="evidence" value="ECO:0007669"/>
    <property type="project" value="TreeGrafter"/>
</dbReference>
<dbReference type="GO" id="GO:0043041">
    <property type="term" value="P:amino acid activation for nonribosomal peptide biosynthetic process"/>
    <property type="evidence" value="ECO:0007669"/>
    <property type="project" value="TreeGrafter"/>
</dbReference>
<dbReference type="Gene3D" id="3.40.50.12780">
    <property type="entry name" value="N-terminal domain of ligase-like"/>
    <property type="match status" value="2"/>
</dbReference>
<dbReference type="GO" id="GO:0005737">
    <property type="term" value="C:cytoplasm"/>
    <property type="evidence" value="ECO:0007669"/>
    <property type="project" value="TreeGrafter"/>
</dbReference>
<dbReference type="NCBIfam" id="TIGR01733">
    <property type="entry name" value="AA-adenyl-dom"/>
    <property type="match status" value="1"/>
</dbReference>
<dbReference type="InterPro" id="IPR036736">
    <property type="entry name" value="ACP-like_sf"/>
</dbReference>
<dbReference type="Pfam" id="PF00550">
    <property type="entry name" value="PP-binding"/>
    <property type="match status" value="2"/>
</dbReference>
<dbReference type="SUPFAM" id="SSF52777">
    <property type="entry name" value="CoA-dependent acyltransferases"/>
    <property type="match status" value="4"/>
</dbReference>
<feature type="domain" description="Carrier" evidence="5">
    <location>
        <begin position="501"/>
        <end position="577"/>
    </location>
</feature>
<dbReference type="PROSITE" id="PS00012">
    <property type="entry name" value="PHOSPHOPANTETHEINE"/>
    <property type="match status" value="1"/>
</dbReference>
<dbReference type="InterPro" id="IPR045851">
    <property type="entry name" value="AMP-bd_C_sf"/>
</dbReference>
<dbReference type="FunFam" id="3.40.50.980:FF:000001">
    <property type="entry name" value="Non-ribosomal peptide synthetase"/>
    <property type="match status" value="1"/>
</dbReference>
<dbReference type="InterPro" id="IPR020845">
    <property type="entry name" value="AMP-binding_CS"/>
</dbReference>
<dbReference type="Pfam" id="PF00668">
    <property type="entry name" value="Condensation"/>
    <property type="match status" value="2"/>
</dbReference>
<keyword evidence="7" id="KW-1185">Reference proteome</keyword>
<dbReference type="Pfam" id="PF00501">
    <property type="entry name" value="AMP-binding"/>
    <property type="match status" value="2"/>
</dbReference>
<dbReference type="InterPro" id="IPR006162">
    <property type="entry name" value="Ppantetheine_attach_site"/>
</dbReference>
<feature type="domain" description="Carrier" evidence="5">
    <location>
        <begin position="1541"/>
        <end position="1617"/>
    </location>
</feature>
<keyword evidence="3" id="KW-0436">Ligase</keyword>
<dbReference type="Gene3D" id="3.30.300.30">
    <property type="match status" value="2"/>
</dbReference>
<dbReference type="Proteomes" id="UP000799750">
    <property type="component" value="Unassembled WGS sequence"/>
</dbReference>
<dbReference type="PANTHER" id="PTHR45527">
    <property type="entry name" value="NONRIBOSOMAL PEPTIDE SYNTHETASE"/>
    <property type="match status" value="1"/>
</dbReference>
<dbReference type="InterPro" id="IPR000873">
    <property type="entry name" value="AMP-dep_synth/lig_dom"/>
</dbReference>
<dbReference type="GO" id="GO:0044550">
    <property type="term" value="P:secondary metabolite biosynthetic process"/>
    <property type="evidence" value="ECO:0007669"/>
    <property type="project" value="TreeGrafter"/>
</dbReference>
<keyword evidence="1" id="KW-0596">Phosphopantetheine</keyword>
<evidence type="ECO:0000256" key="2">
    <source>
        <dbReference type="ARBA" id="ARBA00022553"/>
    </source>
</evidence>
<dbReference type="SUPFAM" id="SSF47336">
    <property type="entry name" value="ACP-like"/>
    <property type="match status" value="2"/>
</dbReference>
<evidence type="ECO:0000259" key="5">
    <source>
        <dbReference type="PROSITE" id="PS50075"/>
    </source>
</evidence>
<dbReference type="InterPro" id="IPR025110">
    <property type="entry name" value="AMP-bd_C"/>
</dbReference>
<keyword evidence="2" id="KW-0597">Phosphoprotein</keyword>
<dbReference type="SUPFAM" id="SSF56801">
    <property type="entry name" value="Acetyl-CoA synthetase-like"/>
    <property type="match status" value="2"/>
</dbReference>
<evidence type="ECO:0000313" key="7">
    <source>
        <dbReference type="Proteomes" id="UP000799750"/>
    </source>
</evidence>
<gene>
    <name evidence="6" type="ORF">BU16DRAFT_424466</name>
</gene>
<dbReference type="Pfam" id="PF13193">
    <property type="entry name" value="AMP-binding_C"/>
    <property type="match status" value="1"/>
</dbReference>
<dbReference type="InterPro" id="IPR001242">
    <property type="entry name" value="Condensation_dom"/>
</dbReference>
<feature type="non-terminal residue" evidence="6">
    <location>
        <position position="2037"/>
    </location>
</feature>
<name>A0A6A6QEK0_9PEZI</name>
<dbReference type="OrthoDB" id="416786at2759"/>
<evidence type="ECO:0000313" key="6">
    <source>
        <dbReference type="EMBL" id="KAF2490825.1"/>
    </source>
</evidence>
<dbReference type="GO" id="GO:0016874">
    <property type="term" value="F:ligase activity"/>
    <property type="evidence" value="ECO:0007669"/>
    <property type="project" value="UniProtKB-KW"/>
</dbReference>
<dbReference type="EMBL" id="MU004196">
    <property type="protein sequence ID" value="KAF2490825.1"/>
    <property type="molecule type" value="Genomic_DNA"/>
</dbReference>
<organism evidence="6 7">
    <name type="scientific">Lophium mytilinum</name>
    <dbReference type="NCBI Taxonomy" id="390894"/>
    <lineage>
        <taxon>Eukaryota</taxon>
        <taxon>Fungi</taxon>
        <taxon>Dikarya</taxon>
        <taxon>Ascomycota</taxon>
        <taxon>Pezizomycotina</taxon>
        <taxon>Dothideomycetes</taxon>
        <taxon>Pleosporomycetidae</taxon>
        <taxon>Mytilinidiales</taxon>
        <taxon>Mytilinidiaceae</taxon>
        <taxon>Lophium</taxon>
    </lineage>
</organism>
<dbReference type="CDD" id="cd05918">
    <property type="entry name" value="A_NRPS_SidN3_like"/>
    <property type="match status" value="1"/>
</dbReference>
<proteinExistence type="inferred from homology"/>
<dbReference type="Gene3D" id="1.10.1200.10">
    <property type="entry name" value="ACP-like"/>
    <property type="match status" value="2"/>
</dbReference>
<dbReference type="PROSITE" id="PS00455">
    <property type="entry name" value="AMP_BINDING"/>
    <property type="match status" value="2"/>
</dbReference>
<dbReference type="InterPro" id="IPR042099">
    <property type="entry name" value="ANL_N_sf"/>
</dbReference>
<dbReference type="FunFam" id="3.40.50.12780:FF:000012">
    <property type="entry name" value="Non-ribosomal peptide synthetase"/>
    <property type="match status" value="1"/>
</dbReference>
<dbReference type="InterPro" id="IPR010071">
    <property type="entry name" value="AA_adenyl_dom"/>
</dbReference>
<dbReference type="PANTHER" id="PTHR45527:SF1">
    <property type="entry name" value="FATTY ACID SYNTHASE"/>
    <property type="match status" value="1"/>
</dbReference>
<dbReference type="InterPro" id="IPR023213">
    <property type="entry name" value="CAT-like_dom_sf"/>
</dbReference>
<dbReference type="FunFam" id="3.30.300.30:FF:000015">
    <property type="entry name" value="Nonribosomal peptide synthase SidD"/>
    <property type="match status" value="1"/>
</dbReference>
<evidence type="ECO:0000256" key="4">
    <source>
        <dbReference type="ARBA" id="ARBA00029454"/>
    </source>
</evidence>
<feature type="non-terminal residue" evidence="6">
    <location>
        <position position="1"/>
    </location>
</feature>
<protein>
    <submittedName>
        <fullName evidence="6">Acetyl-CoA synthetase-like protein</fullName>
    </submittedName>
</protein>
<dbReference type="Gene3D" id="3.30.559.30">
    <property type="entry name" value="Nonribosomal peptide synthetase, condensation domain"/>
    <property type="match status" value="2"/>
</dbReference>
<evidence type="ECO:0000256" key="3">
    <source>
        <dbReference type="ARBA" id="ARBA00022598"/>
    </source>
</evidence>